<evidence type="ECO:0000256" key="1">
    <source>
        <dbReference type="SAM" id="MobiDB-lite"/>
    </source>
</evidence>
<dbReference type="PANTHER" id="PTHR37848:SF1">
    <property type="entry name" value="SUN DOMAIN-CONTAINING PROTEIN"/>
    <property type="match status" value="1"/>
</dbReference>
<keyword evidence="3" id="KW-1185">Reference proteome</keyword>
<sequence>MPLPASIAKSVRYQSTSVSDPPPATMVGLNGFGRNERSFASEGEIPLLEDSTDESIRQLQGSIPNSTSVKVQINSAPLDDPFDAYTLHDVLGKESDRLSECDSKGWTSLTSARMDDQLMDPRELYSYITQSLSSMPPRIYMRVRGCHQAATQGDSSRSSTNSQRNDAVVDFDFVVSMRGFLGQHNDPTWHTCSVASDHIRTYRGTFTETTGQGEEYPSFQQFATENEGIFRRFTNPWHYLMRWRRRLRSGEPSQTSSWNFPASSPVGSKASTNWSLFNSLALLETSLEDHPDWRSHNSGAKRHDGGSSRPTIFLSTTSEHPSGYERSLLEWCEDYCNYKTPRKAFRITRKINGLDIAALRTHVTALLYSHHVGRIEIGFTTVDERIDIYPPGSLHQIVAEQRAIHACFKTFGFIAIGLIGICSVAFVFVTCILLLHIGLAIGEVQEWAVVAHGAFLYFRTFLTLICVSVAIGVLATLIRRWVNAHFGVRKWAIYNVDWTVWQWDGSQGQQRVKRYAGLNEAQWVQTHAQFLCRLVMNKFQGDATDLMDILVPSI</sequence>
<feature type="transmembrane region" description="Helical" evidence="2">
    <location>
        <begin position="457"/>
        <end position="478"/>
    </location>
</feature>
<reference evidence="4" key="1">
    <citation type="submission" date="2020-01" db="EMBL/GenBank/DDBJ databases">
        <authorList>
            <consortium name="DOE Joint Genome Institute"/>
            <person name="Haridas S."/>
            <person name="Albert R."/>
            <person name="Binder M."/>
            <person name="Bloem J."/>
            <person name="Labutti K."/>
            <person name="Salamov A."/>
            <person name="Andreopoulos B."/>
            <person name="Baker S.E."/>
            <person name="Barry K."/>
            <person name="Bills G."/>
            <person name="Bluhm B.H."/>
            <person name="Cannon C."/>
            <person name="Castanera R."/>
            <person name="Culley D.E."/>
            <person name="Daum C."/>
            <person name="Ezra D."/>
            <person name="Gonzalez J.B."/>
            <person name="Henrissat B."/>
            <person name="Kuo A."/>
            <person name="Liang C."/>
            <person name="Lipzen A."/>
            <person name="Lutzoni F."/>
            <person name="Magnuson J."/>
            <person name="Mondo S."/>
            <person name="Nolan M."/>
            <person name="Ohm R."/>
            <person name="Pangilinan J."/>
            <person name="Park H.-J."/>
            <person name="Ramirez L."/>
            <person name="Alfaro M."/>
            <person name="Sun H."/>
            <person name="Tritt A."/>
            <person name="Yoshinaga Y."/>
            <person name="Zwiers L.-H."/>
            <person name="Turgeon B.G."/>
            <person name="Goodwin S.B."/>
            <person name="Spatafora J.W."/>
            <person name="Crous P.W."/>
            <person name="Grigoriev I.V."/>
        </authorList>
    </citation>
    <scope>NUCLEOTIDE SEQUENCE</scope>
    <source>
        <strain evidence="4">CBS 342.82</strain>
    </source>
</reference>
<reference evidence="4" key="3">
    <citation type="submission" date="2025-08" db="UniProtKB">
        <authorList>
            <consortium name="RefSeq"/>
        </authorList>
    </citation>
    <scope>IDENTIFICATION</scope>
    <source>
        <strain evidence="4">CBS 342.82</strain>
    </source>
</reference>
<dbReference type="AlphaFoldDB" id="A0A6J3LUD2"/>
<gene>
    <name evidence="4" type="ORF">K489DRAFT_413158</name>
</gene>
<reference evidence="4" key="2">
    <citation type="submission" date="2020-04" db="EMBL/GenBank/DDBJ databases">
        <authorList>
            <consortium name="NCBI Genome Project"/>
        </authorList>
    </citation>
    <scope>NUCLEOTIDE SEQUENCE</scope>
    <source>
        <strain evidence="4">CBS 342.82</strain>
    </source>
</reference>
<accession>A0A6J3LUD2</accession>
<protein>
    <submittedName>
        <fullName evidence="4">Uncharacterized protein</fullName>
    </submittedName>
</protein>
<keyword evidence="2" id="KW-0472">Membrane</keyword>
<keyword evidence="2" id="KW-1133">Transmembrane helix</keyword>
<feature type="transmembrane region" description="Helical" evidence="2">
    <location>
        <begin position="411"/>
        <end position="437"/>
    </location>
</feature>
<dbReference type="OrthoDB" id="203796at2759"/>
<feature type="region of interest" description="Disordered" evidence="1">
    <location>
        <begin position="1"/>
        <end position="22"/>
    </location>
</feature>
<dbReference type="GeneID" id="54365806"/>
<organism evidence="4">
    <name type="scientific">Dissoconium aciculare CBS 342.82</name>
    <dbReference type="NCBI Taxonomy" id="1314786"/>
    <lineage>
        <taxon>Eukaryota</taxon>
        <taxon>Fungi</taxon>
        <taxon>Dikarya</taxon>
        <taxon>Ascomycota</taxon>
        <taxon>Pezizomycotina</taxon>
        <taxon>Dothideomycetes</taxon>
        <taxon>Dothideomycetidae</taxon>
        <taxon>Mycosphaerellales</taxon>
        <taxon>Dissoconiaceae</taxon>
        <taxon>Dissoconium</taxon>
    </lineage>
</organism>
<keyword evidence="2" id="KW-0812">Transmembrane</keyword>
<proteinExistence type="predicted"/>
<evidence type="ECO:0000313" key="4">
    <source>
        <dbReference type="RefSeq" id="XP_033456289.1"/>
    </source>
</evidence>
<name>A0A6J3LUD2_9PEZI</name>
<dbReference type="RefSeq" id="XP_033456289.1">
    <property type="nucleotide sequence ID" value="XM_033608007.1"/>
</dbReference>
<evidence type="ECO:0000313" key="3">
    <source>
        <dbReference type="Proteomes" id="UP000504637"/>
    </source>
</evidence>
<dbReference type="Proteomes" id="UP000504637">
    <property type="component" value="Unplaced"/>
</dbReference>
<evidence type="ECO:0000256" key="2">
    <source>
        <dbReference type="SAM" id="Phobius"/>
    </source>
</evidence>
<dbReference type="PANTHER" id="PTHR37848">
    <property type="entry name" value="EXPRESSED PROTEIN"/>
    <property type="match status" value="1"/>
</dbReference>